<evidence type="ECO:0000313" key="4">
    <source>
        <dbReference type="Proteomes" id="UP000295184"/>
    </source>
</evidence>
<dbReference type="InterPro" id="IPR004398">
    <property type="entry name" value="RNA_MeTrfase_RsmD"/>
</dbReference>
<reference evidence="3 4" key="1">
    <citation type="submission" date="2019-03" db="EMBL/GenBank/DDBJ databases">
        <title>Genomic Encyclopedia of Type Strains, Phase IV (KMG-IV): sequencing the most valuable type-strain genomes for metagenomic binning, comparative biology and taxonomic classification.</title>
        <authorList>
            <person name="Goeker M."/>
        </authorList>
    </citation>
    <scope>NUCLEOTIDE SEQUENCE [LARGE SCALE GENOMIC DNA]</scope>
    <source>
        <strain evidence="3 4">DSM 100451</strain>
    </source>
</reference>
<keyword evidence="2 3" id="KW-0808">Transferase</keyword>
<comment type="caution">
    <text evidence="3">The sequence shown here is derived from an EMBL/GenBank/DDBJ whole genome shotgun (WGS) entry which is preliminary data.</text>
</comment>
<dbReference type="GO" id="GO:0003676">
    <property type="term" value="F:nucleic acid binding"/>
    <property type="evidence" value="ECO:0007669"/>
    <property type="project" value="InterPro"/>
</dbReference>
<dbReference type="Proteomes" id="UP000295184">
    <property type="component" value="Unassembled WGS sequence"/>
</dbReference>
<dbReference type="Pfam" id="PF03602">
    <property type="entry name" value="Cons_hypoth95"/>
    <property type="match status" value="1"/>
</dbReference>
<dbReference type="CDD" id="cd02440">
    <property type="entry name" value="AdoMet_MTases"/>
    <property type="match status" value="1"/>
</dbReference>
<dbReference type="Gene3D" id="3.40.50.150">
    <property type="entry name" value="Vaccinia Virus protein VP39"/>
    <property type="match status" value="1"/>
</dbReference>
<dbReference type="PANTHER" id="PTHR43542">
    <property type="entry name" value="METHYLTRANSFERASE"/>
    <property type="match status" value="1"/>
</dbReference>
<dbReference type="OrthoDB" id="9803017at2"/>
<evidence type="ECO:0000313" key="3">
    <source>
        <dbReference type="EMBL" id="TCL60143.1"/>
    </source>
</evidence>
<dbReference type="STRING" id="1650663.GCA_001486665_02694"/>
<dbReference type="PROSITE" id="PS00092">
    <property type="entry name" value="N6_MTASE"/>
    <property type="match status" value="1"/>
</dbReference>
<dbReference type="NCBIfam" id="TIGR00095">
    <property type="entry name" value="16S rRNA (guanine(966)-N(2))-methyltransferase RsmD"/>
    <property type="match status" value="1"/>
</dbReference>
<dbReference type="AlphaFoldDB" id="A0A4R1R3X7"/>
<dbReference type="PIRSF" id="PIRSF004553">
    <property type="entry name" value="CHP00095"/>
    <property type="match status" value="1"/>
</dbReference>
<dbReference type="GO" id="GO:0031167">
    <property type="term" value="P:rRNA methylation"/>
    <property type="evidence" value="ECO:0007669"/>
    <property type="project" value="InterPro"/>
</dbReference>
<accession>A0A4R1R3X7</accession>
<dbReference type="GO" id="GO:0008168">
    <property type="term" value="F:methyltransferase activity"/>
    <property type="evidence" value="ECO:0007669"/>
    <property type="project" value="UniProtKB-KW"/>
</dbReference>
<dbReference type="GeneID" id="97382327"/>
<dbReference type="EMBL" id="SLUM01000004">
    <property type="protein sequence ID" value="TCL60143.1"/>
    <property type="molecule type" value="Genomic_DNA"/>
</dbReference>
<gene>
    <name evidence="3" type="ORF">EDD77_10419</name>
</gene>
<proteinExistence type="predicted"/>
<keyword evidence="1 3" id="KW-0489">Methyltransferase</keyword>
<dbReference type="InterPro" id="IPR002052">
    <property type="entry name" value="DNA_methylase_N6_adenine_CS"/>
</dbReference>
<dbReference type="PANTHER" id="PTHR43542:SF1">
    <property type="entry name" value="METHYLTRANSFERASE"/>
    <property type="match status" value="1"/>
</dbReference>
<evidence type="ECO:0000256" key="2">
    <source>
        <dbReference type="ARBA" id="ARBA00022679"/>
    </source>
</evidence>
<dbReference type="InterPro" id="IPR029063">
    <property type="entry name" value="SAM-dependent_MTases_sf"/>
</dbReference>
<evidence type="ECO:0000256" key="1">
    <source>
        <dbReference type="ARBA" id="ARBA00022603"/>
    </source>
</evidence>
<name>A0A4R1R3X7_9FIRM</name>
<dbReference type="RefSeq" id="WP_058965757.1">
    <property type="nucleotide sequence ID" value="NZ_CABKVM010000018.1"/>
</dbReference>
<dbReference type="SUPFAM" id="SSF53335">
    <property type="entry name" value="S-adenosyl-L-methionine-dependent methyltransferases"/>
    <property type="match status" value="1"/>
</dbReference>
<protein>
    <submittedName>
        <fullName evidence="3">16S rRNA (Guanine(966)-N(2))-methyltransferase RsmD</fullName>
    </submittedName>
</protein>
<organism evidence="3 4">
    <name type="scientific">Allofournierella massiliensis</name>
    <dbReference type="NCBI Taxonomy" id="1650663"/>
    <lineage>
        <taxon>Bacteria</taxon>
        <taxon>Bacillati</taxon>
        <taxon>Bacillota</taxon>
        <taxon>Clostridia</taxon>
        <taxon>Eubacteriales</taxon>
        <taxon>Oscillospiraceae</taxon>
        <taxon>Allofournierella</taxon>
    </lineage>
</organism>
<sequence length="182" mass="19724">MRVISGSARGTKLAALPGEDITRPTVDRVKEGMFSALQFILPGAKVLDLFAGSGQLGIEALSRGAASCVFVDQDRGAVRIVEQNCKAAGVQAQSRIRNTRADTFLASCGEQFHIVLLDPPYRHDTLAQILPQVARVTAPGGTVLCESELAASLPDECEGLCKKKQYRYGTVLVTRYEKEREE</sequence>